<evidence type="ECO:0000256" key="5">
    <source>
        <dbReference type="ARBA" id="ARBA00022538"/>
    </source>
</evidence>
<name>A0AAD8ZB16_9TELE</name>
<feature type="region of interest" description="Disordered" evidence="17">
    <location>
        <begin position="1"/>
        <end position="25"/>
    </location>
</feature>
<evidence type="ECO:0000259" key="22">
    <source>
        <dbReference type="Pfam" id="PF22725"/>
    </source>
</evidence>
<dbReference type="GO" id="GO:0055075">
    <property type="term" value="P:potassium ion homeostasis"/>
    <property type="evidence" value="ECO:0007669"/>
    <property type="project" value="TreeGrafter"/>
</dbReference>
<comment type="subcellular location">
    <subcellularLocation>
        <location evidence="1">Cell membrane</location>
        <topology evidence="1">Multi-pass membrane protein</topology>
    </subcellularLocation>
</comment>
<feature type="compositionally biased region" description="Basic and acidic residues" evidence="17">
    <location>
        <begin position="971"/>
        <end position="981"/>
    </location>
</feature>
<evidence type="ECO:0000313" key="24">
    <source>
        <dbReference type="Proteomes" id="UP001239994"/>
    </source>
</evidence>
<keyword evidence="4" id="KW-1003">Cell membrane</keyword>
<dbReference type="InterPro" id="IPR055170">
    <property type="entry name" value="GFO_IDH_MocA-like_dom"/>
</dbReference>
<feature type="domain" description="SLC12A transporter C-terminal" evidence="21">
    <location>
        <begin position="810"/>
        <end position="949"/>
    </location>
</feature>
<evidence type="ECO:0000256" key="4">
    <source>
        <dbReference type="ARBA" id="ARBA00022475"/>
    </source>
</evidence>
<dbReference type="GO" id="GO:0006884">
    <property type="term" value="P:cell volume homeostasis"/>
    <property type="evidence" value="ECO:0007669"/>
    <property type="project" value="TreeGrafter"/>
</dbReference>
<dbReference type="FunFam" id="1.20.1740.10:FF:000040">
    <property type="entry name" value="Solute carrier family 12 member 6"/>
    <property type="match status" value="1"/>
</dbReference>
<evidence type="ECO:0000256" key="16">
    <source>
        <dbReference type="ARBA" id="ARBA00047825"/>
    </source>
</evidence>
<feature type="domain" description="Amino acid permease/ SLC12A" evidence="19">
    <location>
        <begin position="381"/>
        <end position="663"/>
    </location>
</feature>
<dbReference type="InterPro" id="IPR004841">
    <property type="entry name" value="AA-permease/SLC12A_dom"/>
</dbReference>
<dbReference type="SUPFAM" id="SSF55347">
    <property type="entry name" value="Glyceraldehyde-3-phosphate dehydrogenase-like, C-terminal domain"/>
    <property type="match status" value="1"/>
</dbReference>
<dbReference type="FunFam" id="1.20.1740.10:FF:000049">
    <property type="entry name" value="Solute carrier family 12 (potassium/chloride transporter), member 4"/>
    <property type="match status" value="1"/>
</dbReference>
<evidence type="ECO:0000256" key="10">
    <source>
        <dbReference type="ARBA" id="ARBA00022989"/>
    </source>
</evidence>
<dbReference type="EMBL" id="JAROKS010000016">
    <property type="protein sequence ID" value="KAK1794919.1"/>
    <property type="molecule type" value="Genomic_DNA"/>
</dbReference>
<evidence type="ECO:0000256" key="12">
    <source>
        <dbReference type="ARBA" id="ARBA00023136"/>
    </source>
</evidence>
<feature type="transmembrane region" description="Helical" evidence="18">
    <location>
        <begin position="88"/>
        <end position="110"/>
    </location>
</feature>
<keyword evidence="13" id="KW-0325">Glycoprotein</keyword>
<evidence type="ECO:0000256" key="6">
    <source>
        <dbReference type="ARBA" id="ARBA00022553"/>
    </source>
</evidence>
<dbReference type="GO" id="GO:1990573">
    <property type="term" value="P:potassium ion import across plasma membrane"/>
    <property type="evidence" value="ECO:0007669"/>
    <property type="project" value="TreeGrafter"/>
</dbReference>
<dbReference type="GO" id="GO:0000166">
    <property type="term" value="F:nucleotide binding"/>
    <property type="evidence" value="ECO:0007669"/>
    <property type="project" value="InterPro"/>
</dbReference>
<feature type="transmembrane region" description="Helical" evidence="18">
    <location>
        <begin position="548"/>
        <end position="570"/>
    </location>
</feature>
<evidence type="ECO:0000256" key="3">
    <source>
        <dbReference type="ARBA" id="ARBA00022448"/>
    </source>
</evidence>
<evidence type="ECO:0000256" key="8">
    <source>
        <dbReference type="ARBA" id="ARBA00022847"/>
    </source>
</evidence>
<feature type="domain" description="Amino acid permease/ SLC12A" evidence="19">
    <location>
        <begin position="93"/>
        <end position="267"/>
    </location>
</feature>
<keyword evidence="8" id="KW-0769">Symport</keyword>
<gene>
    <name evidence="23" type="ORF">P4O66_010114</name>
</gene>
<dbReference type="InterPro" id="IPR000683">
    <property type="entry name" value="Gfo/Idh/MocA-like_OxRdtase_N"/>
</dbReference>
<dbReference type="Pfam" id="PF22725">
    <property type="entry name" value="GFO_IDH_MocA_C3"/>
    <property type="match status" value="1"/>
</dbReference>
<evidence type="ECO:0000256" key="15">
    <source>
        <dbReference type="ARBA" id="ARBA00046331"/>
    </source>
</evidence>
<protein>
    <recommendedName>
        <fullName evidence="25">Solute carrier family 12 member 7a</fullName>
    </recommendedName>
</protein>
<feature type="region of interest" description="Disordered" evidence="17">
    <location>
        <begin position="922"/>
        <end position="991"/>
    </location>
</feature>
<organism evidence="23 24">
    <name type="scientific">Electrophorus voltai</name>
    <dbReference type="NCBI Taxonomy" id="2609070"/>
    <lineage>
        <taxon>Eukaryota</taxon>
        <taxon>Metazoa</taxon>
        <taxon>Chordata</taxon>
        <taxon>Craniata</taxon>
        <taxon>Vertebrata</taxon>
        <taxon>Euteleostomi</taxon>
        <taxon>Actinopterygii</taxon>
        <taxon>Neopterygii</taxon>
        <taxon>Teleostei</taxon>
        <taxon>Ostariophysi</taxon>
        <taxon>Gymnotiformes</taxon>
        <taxon>Gymnotoidei</taxon>
        <taxon>Gymnotidae</taxon>
        <taxon>Electrophorus</taxon>
    </lineage>
</organism>
<dbReference type="Gene3D" id="1.20.1740.10">
    <property type="entry name" value="Amino acid/polyamine transporter I"/>
    <property type="match status" value="1"/>
</dbReference>
<evidence type="ECO:0000313" key="23">
    <source>
        <dbReference type="EMBL" id="KAK1794919.1"/>
    </source>
</evidence>
<feature type="transmembrane region" description="Helical" evidence="18">
    <location>
        <begin position="424"/>
        <end position="450"/>
    </location>
</feature>
<comment type="caution">
    <text evidence="23">The sequence shown here is derived from an EMBL/GenBank/DDBJ whole genome shotgun (WGS) entry which is preliminary data.</text>
</comment>
<dbReference type="PRINTS" id="PR01081">
    <property type="entry name" value="KCLTRNSPORT"/>
</dbReference>
<dbReference type="Pfam" id="PF01408">
    <property type="entry name" value="GFO_IDH_MocA"/>
    <property type="match status" value="1"/>
</dbReference>
<evidence type="ECO:0000256" key="18">
    <source>
        <dbReference type="SAM" id="Phobius"/>
    </source>
</evidence>
<evidence type="ECO:0008006" key="25">
    <source>
        <dbReference type="Google" id="ProtNLM"/>
    </source>
</evidence>
<feature type="transmembrane region" description="Helical" evidence="18">
    <location>
        <begin position="122"/>
        <end position="145"/>
    </location>
</feature>
<evidence type="ECO:0000256" key="9">
    <source>
        <dbReference type="ARBA" id="ARBA00022958"/>
    </source>
</evidence>
<feature type="domain" description="SLC12A transporter C-terminal" evidence="21">
    <location>
        <begin position="677"/>
        <end position="806"/>
    </location>
</feature>
<comment type="catalytic activity">
    <reaction evidence="16">
        <text>K(+)(in) + chloride(in) = K(+)(out) + chloride(out)</text>
        <dbReference type="Rhea" id="RHEA:72427"/>
        <dbReference type="ChEBI" id="CHEBI:17996"/>
        <dbReference type="ChEBI" id="CHEBI:29103"/>
    </reaction>
</comment>
<evidence type="ECO:0000256" key="14">
    <source>
        <dbReference type="ARBA" id="ARBA00023214"/>
    </source>
</evidence>
<dbReference type="GO" id="GO:0007268">
    <property type="term" value="P:chemical synaptic transmission"/>
    <property type="evidence" value="ECO:0007669"/>
    <property type="project" value="TreeGrafter"/>
</dbReference>
<keyword evidence="9" id="KW-0630">Potassium</keyword>
<keyword evidence="5" id="KW-0633">Potassium transport</keyword>
<dbReference type="PANTHER" id="PTHR11827:SF47">
    <property type="entry name" value="SOLUTE CARRIER FAMILY 12 MEMBER 7"/>
    <property type="match status" value="1"/>
</dbReference>
<dbReference type="Pfam" id="PF00324">
    <property type="entry name" value="AA_permease"/>
    <property type="match status" value="2"/>
</dbReference>
<dbReference type="GO" id="GO:0045202">
    <property type="term" value="C:synapse"/>
    <property type="evidence" value="ECO:0007669"/>
    <property type="project" value="GOC"/>
</dbReference>
<feature type="domain" description="GFO/IDH/MocA-like oxidoreductase" evidence="22">
    <location>
        <begin position="1366"/>
        <end position="1496"/>
    </location>
</feature>
<sequence>MMRDIERGDGNPKENSPFINNIDNEKGSLYDGTNMALFEEEMDSNPMVSSLLSKLANYTNLTQGVREHEEADEEEGARKKTVKSPQMGTFMGVYLPCMQNILGVILFLRMTWIVGTAGILEAFSIVAMCCCCTMLTAISMSAIATNGVVPAGGSYYMISRSLGPEFGGAVGLCFYLGTTFAGSMYILGTIEILLTYIAPNAAIFKAAEKEHEAAAMLNNMRVYGTCCLALMAIVVFVGVKYVNKLALVFLACVILSILAIYAGVVKTIFEPPEFPVCLLGNRTLQNHNFDKCLKTEIVNNMTVTTKLWRLFCDSPHLNATCNEYFTSNNVTVIQGIPGLTSGAISENMWSSYGPSEMLVEKKMESLEVSDTSEDMYLPYVVNDITTFFTLLVGIYFPSVTGIMAGSNRSGDLKDAQRSIPIGTILAIATTTTIYLSCVVMFGACIEGVVLRDKFGDSVKGNLVIGTLSWPSPWVIVIGSFFSCCGAGLQSLTGAPRLLQAIARDGIVPFLEVFGHGKANGEPTWALLLTAGICETGILIASLDDVAPILSMFFLMCYLFVNLACALQTLLRTPNWRPRFKYYHWALSFLGMSLCLALMFISSWYYALVAMVIATCIYKYIEYRGAEKEWGDGIRGLSLNAARYALIRLEESPPHTKNWRPQVLVLLKLDSELQVKHPRLLSFTTQLKAGRGLTIVGSVLEGTYLIKETEAKQAEQNNVEVLHTRNKPLEKNKNIKKTMSTEKTKGFCHVVVSSNLRDGVSHLIQSAGLGGMKHNTVLMAWPSSWKQTNDPLSWKNFVESVRETTAAHQALLVAKNVDNFPDQRLREGTIDVWWVVHDGGMLMLLPFLLRQHKVWRKCKMRIFTVAQLDDNSIQMKKDLQMFLYHLRLDAEVEVVEMHSSDISAFTYEKTLVMEQRSQMLKQMQLSRTEREREIQSITDESRSSIRRKNKPVIQGSGTSNQAAQLEDESDREEQLSHDKDIVSHPAVNHSTDATPERVHMTWTKEKFISERTRNREPNANMPVRDIFNMKPNQSNVRRMHTAVKLNEVVVNKSQGAQLVLLNMPGPPKSCGGDENCILTYIAMSIITVMYYIYYNASAEDSIFGSKVERIPLCCQKHTLVYHSTCECDINLLGYGMLQLAPTSRSKGLKREGRTRRLTYAALATVHGCNIDRNISPLESVSEWKWGNLIDYTELSNEYYRGTCLLSPTSQKRNYSARYPVSFAFSTELHVLHLATKCFSRYSPGYVVVERMRKCVATGRFVQVDGQPDALWGRTQEEAEELAKEMNVPFYTNRIDDVLLHQDVDLVCINLPPPLTRQIAVKTLGIGKNVICDRTATPLDAFRMMSAAQYYPKLLSIMGNVLRFLPAFVRMKELLEEGYVGELLVCEAQVHGGSLLGKKYNWSCDDLMGGGGLHSVGSYIIDLLTFLTGHRAAKVHGFLKTFVKQTDHIKGIRQITSDDFCTFQMVLEGGACCTVTLNFNVPGEFRQEVVVVGTAGRLTVSGTDLYGQKNSGEGGRELLLKDSTPLGDASLPDKAFSDIPSPYLTGTIRMVQAVRQAFQDQDDRRTWDGRPLTMAATFEDCLYALCVVDTIKKSNQCGEWQNIVVMTEEPEVSPAYLISEAMRRSRMSLYC</sequence>
<keyword evidence="11" id="KW-0406">Ion transport</keyword>
<dbReference type="Gene3D" id="3.40.50.720">
    <property type="entry name" value="NAD(P)-binding Rossmann-like Domain"/>
    <property type="match status" value="1"/>
</dbReference>
<evidence type="ECO:0000256" key="1">
    <source>
        <dbReference type="ARBA" id="ARBA00004651"/>
    </source>
</evidence>
<accession>A0AAD8ZB16</accession>
<feature type="domain" description="Gfo/Idh/MocA-like oxidoreductase N-terminal" evidence="20">
    <location>
        <begin position="1265"/>
        <end position="1353"/>
    </location>
</feature>
<reference evidence="23" key="1">
    <citation type="submission" date="2023-03" db="EMBL/GenBank/DDBJ databases">
        <title>Electrophorus voltai genome.</title>
        <authorList>
            <person name="Bian C."/>
        </authorList>
    </citation>
    <scope>NUCLEOTIDE SEQUENCE</scope>
    <source>
        <strain evidence="23">CB-2022</strain>
        <tissue evidence="23">Muscle</tissue>
    </source>
</reference>
<comment type="similarity">
    <text evidence="15">Belongs to the SLC12A transporter family. K/Cl co-transporter subfamily.</text>
</comment>
<keyword evidence="6" id="KW-0597">Phosphoprotein</keyword>
<dbReference type="GO" id="GO:0055064">
    <property type="term" value="P:chloride ion homeostasis"/>
    <property type="evidence" value="ECO:0007669"/>
    <property type="project" value="TreeGrafter"/>
</dbReference>
<feature type="transmembrane region" description="Helical" evidence="18">
    <location>
        <begin position="384"/>
        <end position="404"/>
    </location>
</feature>
<keyword evidence="14" id="KW-0868">Chloride</keyword>
<keyword evidence="7 18" id="KW-0812">Transmembrane</keyword>
<dbReference type="GO" id="GO:0015379">
    <property type="term" value="F:potassium:chloride symporter activity"/>
    <property type="evidence" value="ECO:0007669"/>
    <property type="project" value="InterPro"/>
</dbReference>
<dbReference type="NCBIfam" id="TIGR00930">
    <property type="entry name" value="2a30"/>
    <property type="match status" value="1"/>
</dbReference>
<dbReference type="Gene3D" id="3.30.360.10">
    <property type="entry name" value="Dihydrodipicolinate Reductase, domain 2"/>
    <property type="match status" value="1"/>
</dbReference>
<feature type="transmembrane region" description="Helical" evidence="18">
    <location>
        <begin position="220"/>
        <end position="239"/>
    </location>
</feature>
<evidence type="ECO:0000259" key="20">
    <source>
        <dbReference type="Pfam" id="PF01408"/>
    </source>
</evidence>
<keyword evidence="10 18" id="KW-1133">Transmembrane helix</keyword>
<evidence type="ECO:0000256" key="2">
    <source>
        <dbReference type="ARBA" id="ARBA00010928"/>
    </source>
</evidence>
<keyword evidence="3" id="KW-0813">Transport</keyword>
<feature type="compositionally biased region" description="Basic and acidic residues" evidence="17">
    <location>
        <begin position="926"/>
        <end position="942"/>
    </location>
</feature>
<evidence type="ECO:0000256" key="7">
    <source>
        <dbReference type="ARBA" id="ARBA00022692"/>
    </source>
</evidence>
<feature type="transmembrane region" description="Helical" evidence="18">
    <location>
        <begin position="246"/>
        <end position="264"/>
    </location>
</feature>
<evidence type="ECO:0000259" key="19">
    <source>
        <dbReference type="Pfam" id="PF00324"/>
    </source>
</evidence>
<evidence type="ECO:0000259" key="21">
    <source>
        <dbReference type="Pfam" id="PF03522"/>
    </source>
</evidence>
<dbReference type="InterPro" id="IPR018491">
    <property type="entry name" value="SLC12_C"/>
</dbReference>
<dbReference type="Proteomes" id="UP001239994">
    <property type="component" value="Unassembled WGS sequence"/>
</dbReference>
<keyword evidence="24" id="KW-1185">Reference proteome</keyword>
<dbReference type="InterPro" id="IPR036291">
    <property type="entry name" value="NAD(P)-bd_dom_sf"/>
</dbReference>
<evidence type="ECO:0000256" key="11">
    <source>
        <dbReference type="ARBA" id="ARBA00023065"/>
    </source>
</evidence>
<comment type="similarity">
    <text evidence="2">Belongs to the Gfo/Idh/MocA family.</text>
</comment>
<feature type="compositionally biased region" description="Basic and acidic residues" evidence="17">
    <location>
        <begin position="1"/>
        <end position="12"/>
    </location>
</feature>
<evidence type="ECO:0000256" key="13">
    <source>
        <dbReference type="ARBA" id="ARBA00023180"/>
    </source>
</evidence>
<evidence type="ECO:0000256" key="17">
    <source>
        <dbReference type="SAM" id="MobiDB-lite"/>
    </source>
</evidence>
<dbReference type="InterPro" id="IPR004842">
    <property type="entry name" value="SLC12A_fam"/>
</dbReference>
<feature type="transmembrane region" description="Helical" evidence="18">
    <location>
        <begin position="166"/>
        <end position="187"/>
    </location>
</feature>
<feature type="compositionally biased region" description="Polar residues" evidence="17">
    <location>
        <begin position="13"/>
        <end position="22"/>
    </location>
</feature>
<dbReference type="PANTHER" id="PTHR11827">
    <property type="entry name" value="SOLUTE CARRIER FAMILY 12, CATION COTRANSPORTERS"/>
    <property type="match status" value="1"/>
</dbReference>
<dbReference type="Pfam" id="PF03522">
    <property type="entry name" value="SLC12"/>
    <property type="match status" value="2"/>
</dbReference>
<proteinExistence type="inferred from homology"/>
<dbReference type="GO" id="GO:0005886">
    <property type="term" value="C:plasma membrane"/>
    <property type="evidence" value="ECO:0007669"/>
    <property type="project" value="UniProtKB-SubCell"/>
</dbReference>
<feature type="transmembrane region" description="Helical" evidence="18">
    <location>
        <begin position="582"/>
        <end position="606"/>
    </location>
</feature>
<dbReference type="InterPro" id="IPR000076">
    <property type="entry name" value="KCL_cotranspt"/>
</dbReference>
<dbReference type="SUPFAM" id="SSF51735">
    <property type="entry name" value="NAD(P)-binding Rossmann-fold domains"/>
    <property type="match status" value="1"/>
</dbReference>
<keyword evidence="12 18" id="KW-0472">Membrane</keyword>